<feature type="compositionally biased region" description="Basic and acidic residues" evidence="1">
    <location>
        <begin position="145"/>
        <end position="159"/>
    </location>
</feature>
<dbReference type="Proteomes" id="UP000813461">
    <property type="component" value="Unassembled WGS sequence"/>
</dbReference>
<organism evidence="2 3">
    <name type="scientific">Paraphoma chrysanthemicola</name>
    <dbReference type="NCBI Taxonomy" id="798071"/>
    <lineage>
        <taxon>Eukaryota</taxon>
        <taxon>Fungi</taxon>
        <taxon>Dikarya</taxon>
        <taxon>Ascomycota</taxon>
        <taxon>Pezizomycotina</taxon>
        <taxon>Dothideomycetes</taxon>
        <taxon>Pleosporomycetidae</taxon>
        <taxon>Pleosporales</taxon>
        <taxon>Pleosporineae</taxon>
        <taxon>Phaeosphaeriaceae</taxon>
        <taxon>Paraphoma</taxon>
    </lineage>
</organism>
<feature type="region of interest" description="Disordered" evidence="1">
    <location>
        <begin position="1"/>
        <end position="175"/>
    </location>
</feature>
<dbReference type="OrthoDB" id="10519092at2759"/>
<keyword evidence="3" id="KW-1185">Reference proteome</keyword>
<accession>A0A8K0W3F2</accession>
<feature type="compositionally biased region" description="Acidic residues" evidence="1">
    <location>
        <begin position="117"/>
        <end position="138"/>
    </location>
</feature>
<sequence>MTQGNTKTSAKLTAHDRFDSQVQYQKKRRIILEDSEDDLTLAAARPPKRIAKDGRHEKQDENLGFYSSDENDDDISPSSPRTRLKLVLKEKGEGVGPEGVPEDSHDIRKSTNALDMDISDDQSEWEDMDESSGDEELLDSSLSEQPRDDLQAQHSRLQEGSDNQSAGRAEMNPSDKALPKYLALLLRRRVAQEHGTIASQDAALDESAPVQKNEAVAASYPRPSENDHCDEIMTALSWRARDRHRKTGMHPFNRPLEDMNPAFKRV</sequence>
<feature type="region of interest" description="Disordered" evidence="1">
    <location>
        <begin position="246"/>
        <end position="266"/>
    </location>
</feature>
<gene>
    <name evidence="2" type="ORF">FB567DRAFT_587812</name>
</gene>
<reference evidence="2" key="1">
    <citation type="journal article" date="2021" name="Nat. Commun.">
        <title>Genetic determinants of endophytism in the Arabidopsis root mycobiome.</title>
        <authorList>
            <person name="Mesny F."/>
            <person name="Miyauchi S."/>
            <person name="Thiergart T."/>
            <person name="Pickel B."/>
            <person name="Atanasova L."/>
            <person name="Karlsson M."/>
            <person name="Huettel B."/>
            <person name="Barry K.W."/>
            <person name="Haridas S."/>
            <person name="Chen C."/>
            <person name="Bauer D."/>
            <person name="Andreopoulos W."/>
            <person name="Pangilinan J."/>
            <person name="LaButti K."/>
            <person name="Riley R."/>
            <person name="Lipzen A."/>
            <person name="Clum A."/>
            <person name="Drula E."/>
            <person name="Henrissat B."/>
            <person name="Kohler A."/>
            <person name="Grigoriev I.V."/>
            <person name="Martin F.M."/>
            <person name="Hacquard S."/>
        </authorList>
    </citation>
    <scope>NUCLEOTIDE SEQUENCE</scope>
    <source>
        <strain evidence="2">MPI-SDFR-AT-0120</strain>
    </source>
</reference>
<comment type="caution">
    <text evidence="2">The sequence shown here is derived from an EMBL/GenBank/DDBJ whole genome shotgun (WGS) entry which is preliminary data.</text>
</comment>
<protein>
    <submittedName>
        <fullName evidence="2">Uncharacterized protein</fullName>
    </submittedName>
</protein>
<name>A0A8K0W3F2_9PLEO</name>
<feature type="compositionally biased region" description="Basic and acidic residues" evidence="1">
    <location>
        <begin position="50"/>
        <end position="61"/>
    </location>
</feature>
<dbReference type="EMBL" id="JAGMVJ010000002">
    <property type="protein sequence ID" value="KAH7093378.1"/>
    <property type="molecule type" value="Genomic_DNA"/>
</dbReference>
<evidence type="ECO:0000256" key="1">
    <source>
        <dbReference type="SAM" id="MobiDB-lite"/>
    </source>
</evidence>
<evidence type="ECO:0000313" key="2">
    <source>
        <dbReference type="EMBL" id="KAH7093378.1"/>
    </source>
</evidence>
<evidence type="ECO:0000313" key="3">
    <source>
        <dbReference type="Proteomes" id="UP000813461"/>
    </source>
</evidence>
<feature type="compositionally biased region" description="Polar residues" evidence="1">
    <location>
        <begin position="1"/>
        <end position="11"/>
    </location>
</feature>
<proteinExistence type="predicted"/>
<feature type="region of interest" description="Disordered" evidence="1">
    <location>
        <begin position="200"/>
        <end position="228"/>
    </location>
</feature>
<dbReference type="AlphaFoldDB" id="A0A8K0W3F2"/>